<comment type="caution">
    <text evidence="2">The sequence shown here is derived from an EMBL/GenBank/DDBJ whole genome shotgun (WGS) entry which is preliminary data.</text>
</comment>
<organism evidence="2 3">
    <name type="scientific">Protopolystoma xenopodis</name>
    <dbReference type="NCBI Taxonomy" id="117903"/>
    <lineage>
        <taxon>Eukaryota</taxon>
        <taxon>Metazoa</taxon>
        <taxon>Spiralia</taxon>
        <taxon>Lophotrochozoa</taxon>
        <taxon>Platyhelminthes</taxon>
        <taxon>Monogenea</taxon>
        <taxon>Polyopisthocotylea</taxon>
        <taxon>Polystomatidea</taxon>
        <taxon>Polystomatidae</taxon>
        <taxon>Protopolystoma</taxon>
    </lineage>
</organism>
<sequence length="263" mass="28178">MQGRTSLLLHSLVPNTLYIIQVQSMRLASPTPQQSDQNMDGEQSALSKTNYYSPSDSGAKRLADPQLSDSSSSPSSRTSYFAASSPGASYSPPESRREAGFWTLPGLTSSLPLVSEPISVYLRTPDTNESPLVSNPDPLEGKGVDVSPLQPNWPDSTGSGLRGGWPLWRGQEANTRLDDTAQGSKAAGQLTSLGRQGRRPEYGGSWPISSSWHRKSSRKESFSVSSSASSLPCLAQICSGNPYSQVVRITTFRPSGIGAILIE</sequence>
<keyword evidence="3" id="KW-1185">Reference proteome</keyword>
<feature type="region of interest" description="Disordered" evidence="1">
    <location>
        <begin position="29"/>
        <end position="97"/>
    </location>
</feature>
<dbReference type="EMBL" id="CAAALY010001713">
    <property type="protein sequence ID" value="VEL07432.1"/>
    <property type="molecule type" value="Genomic_DNA"/>
</dbReference>
<feature type="compositionally biased region" description="Polar residues" evidence="1">
    <location>
        <begin position="29"/>
        <end position="56"/>
    </location>
</feature>
<feature type="compositionally biased region" description="Low complexity" evidence="1">
    <location>
        <begin position="68"/>
        <end position="93"/>
    </location>
</feature>
<protein>
    <submittedName>
        <fullName evidence="2">Uncharacterized protein</fullName>
    </submittedName>
</protein>
<evidence type="ECO:0000313" key="3">
    <source>
        <dbReference type="Proteomes" id="UP000784294"/>
    </source>
</evidence>
<proteinExistence type="predicted"/>
<evidence type="ECO:0000313" key="2">
    <source>
        <dbReference type="EMBL" id="VEL07432.1"/>
    </source>
</evidence>
<feature type="region of interest" description="Disordered" evidence="1">
    <location>
        <begin position="179"/>
        <end position="212"/>
    </location>
</feature>
<accession>A0A448WB56</accession>
<dbReference type="Proteomes" id="UP000784294">
    <property type="component" value="Unassembled WGS sequence"/>
</dbReference>
<reference evidence="2" key="1">
    <citation type="submission" date="2018-11" db="EMBL/GenBank/DDBJ databases">
        <authorList>
            <consortium name="Pathogen Informatics"/>
        </authorList>
    </citation>
    <scope>NUCLEOTIDE SEQUENCE</scope>
</reference>
<name>A0A448WB56_9PLAT</name>
<evidence type="ECO:0000256" key="1">
    <source>
        <dbReference type="SAM" id="MobiDB-lite"/>
    </source>
</evidence>
<gene>
    <name evidence="2" type="ORF">PXEA_LOCUS872</name>
</gene>
<dbReference type="AlphaFoldDB" id="A0A448WB56"/>